<name>A0AAJ5X9K6_9SPHN</name>
<dbReference type="PROSITE" id="PS51257">
    <property type="entry name" value="PROKAR_LIPOPROTEIN"/>
    <property type="match status" value="1"/>
</dbReference>
<dbReference type="KEGG" id="acob:P0Y56_01975"/>
<dbReference type="EMBL" id="CP119316">
    <property type="protein sequence ID" value="WEK47076.1"/>
    <property type="molecule type" value="Genomic_DNA"/>
</dbReference>
<gene>
    <name evidence="1" type="ORF">P0Y56_01975</name>
</gene>
<evidence type="ECO:0000313" key="1">
    <source>
        <dbReference type="EMBL" id="WEK47076.1"/>
    </source>
</evidence>
<accession>A0AAJ5X9K6</accession>
<dbReference type="Proteomes" id="UP001218362">
    <property type="component" value="Chromosome"/>
</dbReference>
<reference evidence="1" key="1">
    <citation type="submission" date="2023-03" db="EMBL/GenBank/DDBJ databases">
        <title>Andean soil-derived lignocellulolytic bacterial consortium as a source of novel taxa and putative plastic-active enzymes.</title>
        <authorList>
            <person name="Diaz-Garcia L."/>
            <person name="Chuvochina M."/>
            <person name="Feuerriegel G."/>
            <person name="Bunk B."/>
            <person name="Sproer C."/>
            <person name="Streit W.R."/>
            <person name="Rodriguez L.M."/>
            <person name="Overmann J."/>
            <person name="Jimenez D.J."/>
        </authorList>
    </citation>
    <scope>NUCLEOTIDE SEQUENCE</scope>
    <source>
        <strain evidence="1">MAG 26</strain>
    </source>
</reference>
<sequence>MRGFATILGVLALAGCGSGDTSGGGEPAGKLSNKDATAIVKQVNDASVPIQPEPILEHEIKRLRFRSAGCVFSPGTGGHGAMVLAMKEAGYIKVDGEMVRFAADSGSPEILPGVRSRYFGTSHWFRLAFTDSDGGAHLTIGDHADNIVFDSEGTVWCDDEAPSASPSPSAARGSK</sequence>
<protein>
    <recommendedName>
        <fullName evidence="3">Lipoprotein</fullName>
    </recommendedName>
</protein>
<proteinExistence type="predicted"/>
<evidence type="ECO:0008006" key="3">
    <source>
        <dbReference type="Google" id="ProtNLM"/>
    </source>
</evidence>
<evidence type="ECO:0000313" key="2">
    <source>
        <dbReference type="Proteomes" id="UP001218362"/>
    </source>
</evidence>
<dbReference type="AlphaFoldDB" id="A0AAJ5X9K6"/>
<organism evidence="1 2">
    <name type="scientific">Candidatus Andeanibacterium colombiense</name>
    <dbReference type="NCBI Taxonomy" id="3121345"/>
    <lineage>
        <taxon>Bacteria</taxon>
        <taxon>Pseudomonadati</taxon>
        <taxon>Pseudomonadota</taxon>
        <taxon>Alphaproteobacteria</taxon>
        <taxon>Sphingomonadales</taxon>
        <taxon>Sphingomonadaceae</taxon>
        <taxon>Candidatus Andeanibacterium</taxon>
    </lineage>
</organism>